<evidence type="ECO:0008006" key="3">
    <source>
        <dbReference type="Google" id="ProtNLM"/>
    </source>
</evidence>
<dbReference type="Proteomes" id="UP001054945">
    <property type="component" value="Unassembled WGS sequence"/>
</dbReference>
<keyword evidence="2" id="KW-1185">Reference proteome</keyword>
<reference evidence="1 2" key="1">
    <citation type="submission" date="2021-06" db="EMBL/GenBank/DDBJ databases">
        <title>Caerostris extrusa draft genome.</title>
        <authorList>
            <person name="Kono N."/>
            <person name="Arakawa K."/>
        </authorList>
    </citation>
    <scope>NUCLEOTIDE SEQUENCE [LARGE SCALE GENOMIC DNA]</scope>
</reference>
<gene>
    <name evidence="1" type="ORF">CEXT_643021</name>
</gene>
<evidence type="ECO:0000313" key="1">
    <source>
        <dbReference type="EMBL" id="GIY96045.1"/>
    </source>
</evidence>
<accession>A0AAV4XQ67</accession>
<organism evidence="1 2">
    <name type="scientific">Caerostris extrusa</name>
    <name type="common">Bark spider</name>
    <name type="synonym">Caerostris bankana</name>
    <dbReference type="NCBI Taxonomy" id="172846"/>
    <lineage>
        <taxon>Eukaryota</taxon>
        <taxon>Metazoa</taxon>
        <taxon>Ecdysozoa</taxon>
        <taxon>Arthropoda</taxon>
        <taxon>Chelicerata</taxon>
        <taxon>Arachnida</taxon>
        <taxon>Araneae</taxon>
        <taxon>Araneomorphae</taxon>
        <taxon>Entelegynae</taxon>
        <taxon>Araneoidea</taxon>
        <taxon>Araneidae</taxon>
        <taxon>Caerostris</taxon>
    </lineage>
</organism>
<protein>
    <recommendedName>
        <fullName evidence="3">Maturase K</fullName>
    </recommendedName>
</protein>
<sequence length="143" mass="16957">MTDIHYWFADAPPTSTLSFFLFFVHPIFRGPAYTFKMFGTCREYFRIYVAISQHASSPKRDTLERSKLRKYSSSTSLHPTVKIFLPLTSCNVMTDIHYWFAAAPQKSKIFSLFEWSSIIRGPACTFEMFETYRFKRKRFWLSL</sequence>
<dbReference type="AlphaFoldDB" id="A0AAV4XQ67"/>
<comment type="caution">
    <text evidence="1">The sequence shown here is derived from an EMBL/GenBank/DDBJ whole genome shotgun (WGS) entry which is preliminary data.</text>
</comment>
<proteinExistence type="predicted"/>
<name>A0AAV4XQ67_CAEEX</name>
<evidence type="ECO:0000313" key="2">
    <source>
        <dbReference type="Proteomes" id="UP001054945"/>
    </source>
</evidence>
<dbReference type="EMBL" id="BPLR01000611">
    <property type="protein sequence ID" value="GIY96045.1"/>
    <property type="molecule type" value="Genomic_DNA"/>
</dbReference>